<dbReference type="Gene3D" id="2.60.40.1180">
    <property type="entry name" value="Golgi alpha-mannosidase II"/>
    <property type="match status" value="1"/>
</dbReference>
<dbReference type="Pfam" id="PF13802">
    <property type="entry name" value="Gal_mutarotas_2"/>
    <property type="match status" value="1"/>
</dbReference>
<feature type="domain" description="Glycoside hydrolase family 31 TIM barrel" evidence="5">
    <location>
        <begin position="176"/>
        <end position="494"/>
    </location>
</feature>
<dbReference type="GO" id="GO:0030246">
    <property type="term" value="F:carbohydrate binding"/>
    <property type="evidence" value="ECO:0007669"/>
    <property type="project" value="InterPro"/>
</dbReference>
<dbReference type="InterPro" id="IPR013780">
    <property type="entry name" value="Glyco_hydro_b"/>
</dbReference>
<dbReference type="SUPFAM" id="SSF51445">
    <property type="entry name" value="(Trans)glycosidases"/>
    <property type="match status" value="1"/>
</dbReference>
<dbReference type="PANTHER" id="PTHR22762">
    <property type="entry name" value="ALPHA-GLUCOSIDASE"/>
    <property type="match status" value="1"/>
</dbReference>
<reference evidence="8 9" key="1">
    <citation type="journal article" date="2010" name="Proc. Natl. Acad. Sci. U.S.A.">
        <title>Enigmatic, ultrasmall, uncultivated Archaea.</title>
        <authorList>
            <person name="Baker B.J."/>
            <person name="Comolli L.R."/>
            <person name="Dick G.J."/>
            <person name="Hauser L.J."/>
            <person name="Hyatt D."/>
            <person name="Dill B.D."/>
            <person name="Land M.L."/>
            <person name="Verberkmoes N.C."/>
            <person name="Hettich R.L."/>
            <person name="Banfield J.F."/>
        </authorList>
    </citation>
    <scope>NUCLEOTIDE SEQUENCE [LARGE SCALE GENOMIC DNA]</scope>
</reference>
<accession>D6GVF5</accession>
<proteinExistence type="inferred from homology"/>
<dbReference type="Gene3D" id="2.60.40.1760">
    <property type="entry name" value="glycosyl hydrolase (family 31)"/>
    <property type="match status" value="1"/>
</dbReference>
<feature type="domain" description="Glycoside hydrolase family 31 N-terminal" evidence="6">
    <location>
        <begin position="60"/>
        <end position="133"/>
    </location>
</feature>
<evidence type="ECO:0000256" key="4">
    <source>
        <dbReference type="RuleBase" id="RU361185"/>
    </source>
</evidence>
<dbReference type="EMBL" id="GG745553">
    <property type="protein sequence ID" value="EFD92793.1"/>
    <property type="molecule type" value="Genomic_DNA"/>
</dbReference>
<keyword evidence="3 4" id="KW-0326">Glycosidase</keyword>
<comment type="similarity">
    <text evidence="1 4">Belongs to the glycosyl hydrolase 31 family.</text>
</comment>
<dbReference type="PANTHER" id="PTHR22762:SF120">
    <property type="entry name" value="HETEROGLYCAN GLUCOSIDASE 1"/>
    <property type="match status" value="1"/>
</dbReference>
<evidence type="ECO:0000313" key="9">
    <source>
        <dbReference type="Proteomes" id="UP000009376"/>
    </source>
</evidence>
<dbReference type="Pfam" id="PF21365">
    <property type="entry name" value="Glyco_hydro_31_3rd"/>
    <property type="match status" value="1"/>
</dbReference>
<dbReference type="AlphaFoldDB" id="D6GVF5"/>
<protein>
    <submittedName>
        <fullName evidence="8">Alpha-glucosidase</fullName>
    </submittedName>
</protein>
<evidence type="ECO:0000256" key="3">
    <source>
        <dbReference type="ARBA" id="ARBA00023295"/>
    </source>
</evidence>
<sequence>MSDIFTEISVNGDISRLIINKYNPVIKYNFKAKNKKIEKGKIKINGIELTISGKNGTLEIKKPLDIEEHILGLGEKPFELERRRTKLTMWNSEPSGYTVYTDPIYSSTPFFISVDKNKKTGIFVNYPGKVTFDFGVSDYGNTTITVDNTGAEIFVITKSSIKDIIKEFTMLTGKPFQIPDWALGHTISRYSYFPEEKVIEVLKNYKESVKVDCVYLDIDYMNGYRLFEWDKNRFNNPTDMIKKIHKLGSKTVTIIDPSIKLDQNYESFKDGLGNYCETDSGELYSEKMWPGRSVYPDFFNKNAREWWGKKIKRWVSNYDIDGIWLDMNEPTVFNERRTFDKDVIHKLDDGRKLHHDEVHNAYPLMEAMATKEALGKDSFVLSRAGYPGIQKYAAMWSGDTKSSWEDMKIQIPLLLSMSISGMPYVGCDIGGFIGRSDPELLSRYYQMCSLFPIFRNHKDKGYNDQEIYNIETKYAQRIKKAIETRYNFIKYIKSLAAESSKYGTPIIRPLFYEFEDDENTYHINDQYMLGSKILFAPILERGATGRDVYIPNGNWVDKDTRKSFKGPGYIHLDSDMPIFIRENGDKINGYDN</sequence>
<dbReference type="Gene3D" id="3.20.20.80">
    <property type="entry name" value="Glycosidases"/>
    <property type="match status" value="1"/>
</dbReference>
<dbReference type="InterPro" id="IPR011013">
    <property type="entry name" value="Gal_mutarotase_sf_dom"/>
</dbReference>
<feature type="domain" description="Glycosyl hydrolase family 31 C-terminal" evidence="7">
    <location>
        <begin position="503"/>
        <end position="583"/>
    </location>
</feature>
<dbReference type="PROSITE" id="PS00129">
    <property type="entry name" value="GLYCOSYL_HYDROL_F31_1"/>
    <property type="match status" value="1"/>
</dbReference>
<dbReference type="GO" id="GO:0004553">
    <property type="term" value="F:hydrolase activity, hydrolyzing O-glycosyl compounds"/>
    <property type="evidence" value="ECO:0007669"/>
    <property type="project" value="InterPro"/>
</dbReference>
<dbReference type="SUPFAM" id="SSF51011">
    <property type="entry name" value="Glycosyl hydrolase domain"/>
    <property type="match status" value="1"/>
</dbReference>
<evidence type="ECO:0000256" key="1">
    <source>
        <dbReference type="ARBA" id="ARBA00007806"/>
    </source>
</evidence>
<dbReference type="InterPro" id="IPR048395">
    <property type="entry name" value="Glyco_hydro_31_C"/>
</dbReference>
<dbReference type="Pfam" id="PF01055">
    <property type="entry name" value="Glyco_hydro_31_2nd"/>
    <property type="match status" value="1"/>
</dbReference>
<dbReference type="GO" id="GO:0005975">
    <property type="term" value="P:carbohydrate metabolic process"/>
    <property type="evidence" value="ECO:0007669"/>
    <property type="project" value="InterPro"/>
</dbReference>
<organism evidence="8 9">
    <name type="scientific">Candidatus Parvarchaeum acidophilus ARMAN-5</name>
    <dbReference type="NCBI Taxonomy" id="662762"/>
    <lineage>
        <taxon>Archaea</taxon>
        <taxon>Candidatus Parvarchaeota</taxon>
        <taxon>Candidatus Parvarchaeum</taxon>
    </lineage>
</organism>
<dbReference type="InterPro" id="IPR030458">
    <property type="entry name" value="Glyco_hydro_31_AS"/>
</dbReference>
<dbReference type="InterPro" id="IPR025887">
    <property type="entry name" value="Glyco_hydro_31_N_dom"/>
</dbReference>
<gene>
    <name evidence="8" type="ORF">BJBARM5_0467</name>
</gene>
<keyword evidence="2 4" id="KW-0378">Hydrolase</keyword>
<name>D6GVF5_PARA5</name>
<evidence type="ECO:0000313" key="8">
    <source>
        <dbReference type="EMBL" id="EFD92793.1"/>
    </source>
</evidence>
<dbReference type="CDD" id="cd14752">
    <property type="entry name" value="GH31_N"/>
    <property type="match status" value="1"/>
</dbReference>
<evidence type="ECO:0000259" key="7">
    <source>
        <dbReference type="Pfam" id="PF21365"/>
    </source>
</evidence>
<dbReference type="InterPro" id="IPR000322">
    <property type="entry name" value="Glyco_hydro_31_TIM"/>
</dbReference>
<dbReference type="CDD" id="cd06604">
    <property type="entry name" value="GH31_glucosidase_II_MalA"/>
    <property type="match status" value="1"/>
</dbReference>
<evidence type="ECO:0000256" key="2">
    <source>
        <dbReference type="ARBA" id="ARBA00022801"/>
    </source>
</evidence>
<dbReference type="InterPro" id="IPR017853">
    <property type="entry name" value="GH"/>
</dbReference>
<evidence type="ECO:0000259" key="5">
    <source>
        <dbReference type="Pfam" id="PF01055"/>
    </source>
</evidence>
<dbReference type="Proteomes" id="UP000009376">
    <property type="component" value="Unassembled WGS sequence"/>
</dbReference>
<evidence type="ECO:0000259" key="6">
    <source>
        <dbReference type="Pfam" id="PF13802"/>
    </source>
</evidence>
<dbReference type="SUPFAM" id="SSF74650">
    <property type="entry name" value="Galactose mutarotase-like"/>
    <property type="match status" value="1"/>
</dbReference>